<protein>
    <recommendedName>
        <fullName evidence="3">HNH domain-containing protein</fullName>
    </recommendedName>
</protein>
<dbReference type="KEGG" id="fcy:FRACYDRAFT_149334"/>
<dbReference type="Proteomes" id="UP000095751">
    <property type="component" value="Unassembled WGS sequence"/>
</dbReference>
<evidence type="ECO:0000313" key="1">
    <source>
        <dbReference type="EMBL" id="OEU16717.1"/>
    </source>
</evidence>
<dbReference type="OrthoDB" id="2250022at2759"/>
<dbReference type="AlphaFoldDB" id="A0A1E7FEZ1"/>
<sequence length="292" mass="34740">LPEHLQREIYKEERRKKSIRFLSMKKPLYDNIEMYHPDNRTMLCTIGKKKANWYVKKQLAVWRREEDAGTMAATPIKTNDDDGNTFERMNTYNINHKKNICVACGGGLMRHYVVPYSYRKKFPIKFKTHLPHDIVLLCIECHIAMDQAIKICRTDIYEQSYRTDPNTRHKVIVDEKLKHIKSYSRALYLYKNKLPKHRIQLYEKYVLKEHLVTSNQNDPDYETDADAYDKNLITEKLNPKYIPLVDLVIKHKLKTDQDVREFVIGWRQFFVDTLNPQYLPIGWSVNSPVESD</sequence>
<organism evidence="1 2">
    <name type="scientific">Fragilariopsis cylindrus CCMP1102</name>
    <dbReference type="NCBI Taxonomy" id="635003"/>
    <lineage>
        <taxon>Eukaryota</taxon>
        <taxon>Sar</taxon>
        <taxon>Stramenopiles</taxon>
        <taxon>Ochrophyta</taxon>
        <taxon>Bacillariophyta</taxon>
        <taxon>Bacillariophyceae</taxon>
        <taxon>Bacillariophycidae</taxon>
        <taxon>Bacillariales</taxon>
        <taxon>Bacillariaceae</taxon>
        <taxon>Fragilariopsis</taxon>
    </lineage>
</organism>
<reference evidence="1 2" key="1">
    <citation type="submission" date="2016-09" db="EMBL/GenBank/DDBJ databases">
        <title>Extensive genetic diversity and differential bi-allelic expression allows diatom success in the polar Southern Ocean.</title>
        <authorList>
            <consortium name="DOE Joint Genome Institute"/>
            <person name="Mock T."/>
            <person name="Otillar R.P."/>
            <person name="Strauss J."/>
            <person name="Dupont C."/>
            <person name="Frickenhaus S."/>
            <person name="Maumus F."/>
            <person name="Mcmullan M."/>
            <person name="Sanges R."/>
            <person name="Schmutz J."/>
            <person name="Toseland A."/>
            <person name="Valas R."/>
            <person name="Veluchamy A."/>
            <person name="Ward B.J."/>
            <person name="Allen A."/>
            <person name="Barry K."/>
            <person name="Falciatore A."/>
            <person name="Ferrante M."/>
            <person name="Fortunato A.E."/>
            <person name="Gloeckner G."/>
            <person name="Gruber A."/>
            <person name="Hipkin R."/>
            <person name="Janech M."/>
            <person name="Kroth P."/>
            <person name="Leese F."/>
            <person name="Lindquist E."/>
            <person name="Lyon B.R."/>
            <person name="Martin J."/>
            <person name="Mayer C."/>
            <person name="Parker M."/>
            <person name="Quesneville H."/>
            <person name="Raymond J."/>
            <person name="Uhlig C."/>
            <person name="Valentin K.U."/>
            <person name="Worden A.Z."/>
            <person name="Armbrust E.V."/>
            <person name="Bowler C."/>
            <person name="Green B."/>
            <person name="Moulton V."/>
            <person name="Van Oosterhout C."/>
            <person name="Grigoriev I."/>
        </authorList>
    </citation>
    <scope>NUCLEOTIDE SEQUENCE [LARGE SCALE GENOMIC DNA]</scope>
    <source>
        <strain evidence="1 2">CCMP1102</strain>
    </source>
</reference>
<keyword evidence="2" id="KW-1185">Reference proteome</keyword>
<name>A0A1E7FEZ1_9STRA</name>
<feature type="non-terminal residue" evidence="1">
    <location>
        <position position="292"/>
    </location>
</feature>
<feature type="non-terminal residue" evidence="1">
    <location>
        <position position="1"/>
    </location>
</feature>
<evidence type="ECO:0000313" key="2">
    <source>
        <dbReference type="Proteomes" id="UP000095751"/>
    </source>
</evidence>
<evidence type="ECO:0008006" key="3">
    <source>
        <dbReference type="Google" id="ProtNLM"/>
    </source>
</evidence>
<gene>
    <name evidence="1" type="ORF">FRACYDRAFT_149334</name>
</gene>
<dbReference type="EMBL" id="KV784358">
    <property type="protein sequence ID" value="OEU16717.1"/>
    <property type="molecule type" value="Genomic_DNA"/>
</dbReference>
<proteinExistence type="predicted"/>
<accession>A0A1E7FEZ1</accession>
<dbReference type="InParanoid" id="A0A1E7FEZ1"/>